<accession>A0A0U1LZE2</accession>
<reference evidence="1 2" key="1">
    <citation type="submission" date="2015-04" db="EMBL/GenBank/DDBJ databases">
        <authorList>
            <person name="Syromyatnikov M.Y."/>
            <person name="Popov V.N."/>
        </authorList>
    </citation>
    <scope>NUCLEOTIDE SEQUENCE [LARGE SCALE GENOMIC DNA]</scope>
    <source>
        <strain evidence="1">WF-38-12</strain>
    </source>
</reference>
<protein>
    <submittedName>
        <fullName evidence="1">Uncharacterized protein</fullName>
    </submittedName>
</protein>
<gene>
    <name evidence="1" type="ORF">PISL3812_05727</name>
</gene>
<dbReference type="EMBL" id="CVMT01000005">
    <property type="protein sequence ID" value="CRG88693.1"/>
    <property type="molecule type" value="Genomic_DNA"/>
</dbReference>
<dbReference type="Proteomes" id="UP000054383">
    <property type="component" value="Unassembled WGS sequence"/>
</dbReference>
<dbReference type="OrthoDB" id="5427059at2759"/>
<sequence>MEITIVHLPAELIQFILLEVSDRQSLLSLAYSSRMVYQVYLMSQKPLHLGFLDKEYEEISLDINEAISAIRTTGLGMKKNKEKTIAALDVWRRRKETATKVKRSLTMEEIIELDKFHKEMLFLLKDFQDNAVDLYWLGDCEQAYKDLPIQLKRAEKRRFLTALCRLVIHANIFGKNGEAKGFVPSADDNNWEVISVEDAWSLFFGTIPPWEYEEMGCVWSHLMYKWDEVLENVEDEQETMISIWNGCSPHNYTVESSYGDSLRKVDGNPFRAFTPEEEPSKMPPRGLTLVGNTILGFDRKVYDPLYFASFGPRFLFRAMHTDTLVRHKNLLANINSSRKHFPSWIGFEAPLLRNRRLPLLYPAEKYNVGSFDELWPKISDTDRPGALWTRLTQDLFTEHQDFEAAFVEEHIRNDPDDHYTEVGWEWQADIWDEENLELLNIYRGDWYENYWQRAFG</sequence>
<evidence type="ECO:0000313" key="2">
    <source>
        <dbReference type="Proteomes" id="UP000054383"/>
    </source>
</evidence>
<dbReference type="AlphaFoldDB" id="A0A0U1LZE2"/>
<proteinExistence type="predicted"/>
<name>A0A0U1LZE2_TALIS</name>
<organism evidence="1 2">
    <name type="scientific">Talaromyces islandicus</name>
    <name type="common">Penicillium islandicum</name>
    <dbReference type="NCBI Taxonomy" id="28573"/>
    <lineage>
        <taxon>Eukaryota</taxon>
        <taxon>Fungi</taxon>
        <taxon>Dikarya</taxon>
        <taxon>Ascomycota</taxon>
        <taxon>Pezizomycotina</taxon>
        <taxon>Eurotiomycetes</taxon>
        <taxon>Eurotiomycetidae</taxon>
        <taxon>Eurotiales</taxon>
        <taxon>Trichocomaceae</taxon>
        <taxon>Talaromyces</taxon>
        <taxon>Talaromyces sect. Islandici</taxon>
    </lineage>
</organism>
<keyword evidence="2" id="KW-1185">Reference proteome</keyword>
<evidence type="ECO:0000313" key="1">
    <source>
        <dbReference type="EMBL" id="CRG88693.1"/>
    </source>
</evidence>